<dbReference type="Gene3D" id="1.25.40.10">
    <property type="entry name" value="Tetratricopeptide repeat domain"/>
    <property type="match status" value="2"/>
</dbReference>
<dbReference type="PANTHER" id="PTHR12788">
    <property type="entry name" value="PROTEIN-TYROSINE SULFOTRANSFERASE 2"/>
    <property type="match status" value="1"/>
</dbReference>
<name>A0A5C8ZUJ4_9GAMM</name>
<protein>
    <recommendedName>
        <fullName evidence="5">Sulfotransferase family protein</fullName>
    </recommendedName>
</protein>
<gene>
    <name evidence="3" type="ORF">FV139_16000</name>
</gene>
<keyword evidence="1" id="KW-0808">Transferase</keyword>
<evidence type="ECO:0000313" key="3">
    <source>
        <dbReference type="EMBL" id="TXS91242.1"/>
    </source>
</evidence>
<dbReference type="InterPro" id="IPR019734">
    <property type="entry name" value="TPR_rpt"/>
</dbReference>
<keyword evidence="2" id="KW-0802">TPR repeat</keyword>
<organism evidence="3 4">
    <name type="scientific">Parahaliea maris</name>
    <dbReference type="NCBI Taxonomy" id="2716870"/>
    <lineage>
        <taxon>Bacteria</taxon>
        <taxon>Pseudomonadati</taxon>
        <taxon>Pseudomonadota</taxon>
        <taxon>Gammaproteobacteria</taxon>
        <taxon>Cellvibrionales</taxon>
        <taxon>Halieaceae</taxon>
        <taxon>Parahaliea</taxon>
    </lineage>
</organism>
<dbReference type="AlphaFoldDB" id="A0A5C8ZUJ4"/>
<proteinExistence type="predicted"/>
<comment type="caution">
    <text evidence="3">The sequence shown here is derived from an EMBL/GenBank/DDBJ whole genome shotgun (WGS) entry which is preliminary data.</text>
</comment>
<evidence type="ECO:0008006" key="5">
    <source>
        <dbReference type="Google" id="ProtNLM"/>
    </source>
</evidence>
<dbReference type="InterPro" id="IPR011990">
    <property type="entry name" value="TPR-like_helical_dom_sf"/>
</dbReference>
<dbReference type="SMART" id="SM00028">
    <property type="entry name" value="TPR"/>
    <property type="match status" value="4"/>
</dbReference>
<keyword evidence="4" id="KW-1185">Reference proteome</keyword>
<dbReference type="Gene3D" id="3.40.50.300">
    <property type="entry name" value="P-loop containing nucleotide triphosphate hydrolases"/>
    <property type="match status" value="1"/>
</dbReference>
<evidence type="ECO:0000313" key="4">
    <source>
        <dbReference type="Proteomes" id="UP000321039"/>
    </source>
</evidence>
<dbReference type="RefSeq" id="WP_148069477.1">
    <property type="nucleotide sequence ID" value="NZ_VRZA01000006.1"/>
</dbReference>
<dbReference type="Pfam" id="PF13469">
    <property type="entry name" value="Sulfotransfer_3"/>
    <property type="match status" value="1"/>
</dbReference>
<dbReference type="EMBL" id="VRZA01000006">
    <property type="protein sequence ID" value="TXS91242.1"/>
    <property type="molecule type" value="Genomic_DNA"/>
</dbReference>
<evidence type="ECO:0000256" key="2">
    <source>
        <dbReference type="PROSITE-ProRule" id="PRU00339"/>
    </source>
</evidence>
<dbReference type="SUPFAM" id="SSF48452">
    <property type="entry name" value="TPR-like"/>
    <property type="match status" value="2"/>
</dbReference>
<dbReference type="SUPFAM" id="SSF52540">
    <property type="entry name" value="P-loop containing nucleoside triphosphate hydrolases"/>
    <property type="match status" value="1"/>
</dbReference>
<dbReference type="PANTHER" id="PTHR12788:SF10">
    <property type="entry name" value="PROTEIN-TYROSINE SULFOTRANSFERASE"/>
    <property type="match status" value="1"/>
</dbReference>
<dbReference type="GO" id="GO:0008476">
    <property type="term" value="F:protein-tyrosine sulfotransferase activity"/>
    <property type="evidence" value="ECO:0007669"/>
    <property type="project" value="InterPro"/>
</dbReference>
<feature type="repeat" description="TPR" evidence="2">
    <location>
        <begin position="116"/>
        <end position="149"/>
    </location>
</feature>
<dbReference type="Proteomes" id="UP000321039">
    <property type="component" value="Unassembled WGS sequence"/>
</dbReference>
<evidence type="ECO:0000256" key="1">
    <source>
        <dbReference type="ARBA" id="ARBA00022679"/>
    </source>
</evidence>
<dbReference type="PROSITE" id="PS50005">
    <property type="entry name" value="TPR"/>
    <property type="match status" value="1"/>
</dbReference>
<dbReference type="InterPro" id="IPR027417">
    <property type="entry name" value="P-loop_NTPase"/>
</dbReference>
<reference evidence="3 4" key="1">
    <citation type="submission" date="2019-08" db="EMBL/GenBank/DDBJ databases">
        <title>Parahaliea maris sp. nov., isolated from the surface seawater.</title>
        <authorList>
            <person name="Liu Y."/>
        </authorList>
    </citation>
    <scope>NUCLEOTIDE SEQUENCE [LARGE SCALE GENOMIC DNA]</scope>
    <source>
        <strain evidence="3 4">HSLHS9</strain>
    </source>
</reference>
<accession>A0A5C8ZUJ4</accession>
<sequence length="543" mass="60142">MTQDSDTENATSFARQAEQAQHLLDAGQFDEAAVACVTLARGYPGEGISWHLLSTVSLALQRLPMAVDAALKSVQLDAGNARYFMQLARCYLVAQEWLQARKALGYAEGGNIGNDADALSQLGTLWFEANCLDQALACYNRALALDSAHTAGRFNRAATLRFQGDARRAEEDYRYLLQQHPADFEACHNLLQLRRFSCDENVLPLIDHCSDLNKGQWRAQVQLGYARGKYLEDVEAFEQAFDAYTRAADLKRQHTPYSVEKDLALMSGLPRLFETGPLADLVASGGDESAPQPIFVVGLPRTGTTLVERIIGSHSQVVSGGELNSLPLALLEAMGQNCFADPFRISLPDGESIGPEQLPGIRQRYLQLSRDRLTGPATSGRLVDKLPFNALYVGYILAAFPKASVVHVSRDPMDAALSNFKMLFAHGYDYSYNLDDLAAYLVEHRQMMQAWQRIFPGKLHEIRYEQLVADPQGHIQGLLDYCALPVEQACFDFHTNPEASQTASASQVRQPIHQRSVGHWRNFGAQLASLEKKFADAGMQRTL</sequence>
<dbReference type="InterPro" id="IPR026634">
    <property type="entry name" value="TPST-like"/>
</dbReference>